<feature type="compositionally biased region" description="Basic and acidic residues" evidence="1">
    <location>
        <begin position="468"/>
        <end position="482"/>
    </location>
</feature>
<dbReference type="InterPro" id="IPR000048">
    <property type="entry name" value="IQ_motif_EF-hand-BS"/>
</dbReference>
<proteinExistence type="predicted"/>
<organism evidence="4 5">
    <name type="scientific">Marchantia polymorpha subsp. ruderalis</name>
    <dbReference type="NCBI Taxonomy" id="1480154"/>
    <lineage>
        <taxon>Eukaryota</taxon>
        <taxon>Viridiplantae</taxon>
        <taxon>Streptophyta</taxon>
        <taxon>Embryophyta</taxon>
        <taxon>Marchantiophyta</taxon>
        <taxon>Marchantiopsida</taxon>
        <taxon>Marchantiidae</taxon>
        <taxon>Marchantiales</taxon>
        <taxon>Marchantiaceae</taxon>
        <taxon>Marchantia</taxon>
    </lineage>
</organism>
<evidence type="ECO:0000256" key="1">
    <source>
        <dbReference type="SAM" id="MobiDB-lite"/>
    </source>
</evidence>
<evidence type="ECO:0000313" key="6">
    <source>
        <dbReference type="Proteomes" id="UP001162541"/>
    </source>
</evidence>
<sequence>MGGGMAYGEPYSHGFSRYPYGANRTAGYNLGFPPRRMSSLWGDESAYPDEVVNLARKRKLDGVKGEPLGTSNGSNVREIFVEDPSSSSAHRNSRTQDVYASSPPASPSRRGTQGAGNSERSSTTVAIPVVFSSEVPKQQQSVPVVSPEGIKKPRMTLSEHAAAALIQSSFRGYLVRRSQPLQHMRKIAEIRSKLREISERISDTSYVQRMRTDMKCRLQITEGLMALLLQLDSIQGVHSDVRTWRKAVTKEVVTLQDKVDALLNGREIAEMEPVMPNVPLQSVNEDTVMTCEESDDDVMTDSGESEVPSSSPSLKTESVEEIVLDQLKLEDEEAGCKSGEKVTASVTCGDVEEIDLANSDICNRESLSDSTEEDESRLEAEGGKGGIIVEENDVAGEQTSPGAVDVLEDGEVSECEIVNSTRQPMTSISQVFSEALARRRDDDETRRASFVSSSADPMRIVSDRWTDATDRTADQEARDFKDASTVVEEASGEQIMDVDREEQDGPQSDAVEFKENDFSFKSCPGAQEKIKNFLKEISCPEKPTAHFNRQSGRTNVAEEMDCQGAPVSPDIEENDGSTCHPPLSTMKPNDSSNSTSIESAESTRDVDFYPMLSKLSEENKMLRALLLEVMKWNQLQANSMKDVTERLGKLEENFIAKQKKSCSKPKPKPHRCTRSRLERRLRR</sequence>
<dbReference type="InterPro" id="IPR003103">
    <property type="entry name" value="BAG_domain"/>
</dbReference>
<feature type="compositionally biased region" description="Polar residues" evidence="1">
    <location>
        <begin position="109"/>
        <end position="122"/>
    </location>
</feature>
<feature type="compositionally biased region" description="Low complexity" evidence="1">
    <location>
        <begin position="591"/>
        <end position="600"/>
    </location>
</feature>
<feature type="region of interest" description="Disordered" evidence="1">
    <location>
        <begin position="658"/>
        <end position="683"/>
    </location>
</feature>
<protein>
    <recommendedName>
        <fullName evidence="2">BAG domain-containing protein</fullName>
    </recommendedName>
</protein>
<dbReference type="Proteomes" id="UP001162541">
    <property type="component" value="Chromosome 6"/>
</dbReference>
<dbReference type="PROSITE" id="PS50096">
    <property type="entry name" value="IQ"/>
    <property type="match status" value="1"/>
</dbReference>
<dbReference type="Gene3D" id="1.20.58.120">
    <property type="entry name" value="BAG domain"/>
    <property type="match status" value="1"/>
</dbReference>
<dbReference type="InterPro" id="IPR040400">
    <property type="entry name" value="BAG5/6/7/8"/>
</dbReference>
<dbReference type="EMBL" id="LVLJ01001187">
    <property type="protein sequence ID" value="OAE31083.1"/>
    <property type="molecule type" value="Genomic_DNA"/>
</dbReference>
<dbReference type="AlphaFoldDB" id="A0A176WEM3"/>
<dbReference type="EMBL" id="AP019871">
    <property type="protein sequence ID" value="BBN13423.1"/>
    <property type="molecule type" value="Genomic_DNA"/>
</dbReference>
<reference evidence="4 5" key="1">
    <citation type="submission" date="2016-03" db="EMBL/GenBank/DDBJ databases">
        <title>Mechanisms controlling the formation of the plant cell surface in tip-growing cells are functionally conserved among land plants.</title>
        <authorList>
            <person name="Honkanen S."/>
            <person name="Jones V.A."/>
            <person name="Morieri G."/>
            <person name="Champion C."/>
            <person name="Hetherington A.J."/>
            <person name="Kelly S."/>
            <person name="Saint-Marcoux D."/>
            <person name="Proust H."/>
            <person name="Prescott H."/>
            <person name="Dolan L."/>
        </authorList>
    </citation>
    <scope>NUCLEOTIDE SEQUENCE [LARGE SCALE GENOMIC DNA]</scope>
    <source>
        <strain evidence="5">cv. Tak-1 and cv. Tak-2</strain>
        <tissue evidence="4">Whole gametophyte</tissue>
    </source>
</reference>
<dbReference type="PANTHER" id="PTHR33322:SF4">
    <property type="entry name" value="BAG DOMAIN CONTAINING PROTEIN, EXPRESSED"/>
    <property type="match status" value="1"/>
</dbReference>
<feature type="compositionally biased region" description="Polar residues" evidence="1">
    <location>
        <begin position="84"/>
        <end position="99"/>
    </location>
</feature>
<dbReference type="Pfam" id="PF02179">
    <property type="entry name" value="BAG"/>
    <property type="match status" value="1"/>
</dbReference>
<reference evidence="6" key="3">
    <citation type="journal article" date="2020" name="Curr. Biol.">
        <title>Chromatin organization in early land plants reveals an ancestral association between H3K27me3, transposons, and constitutive heterochromatin.</title>
        <authorList>
            <person name="Montgomery S.A."/>
            <person name="Tanizawa Y."/>
            <person name="Galik B."/>
            <person name="Wang N."/>
            <person name="Ito T."/>
            <person name="Mochizuki T."/>
            <person name="Akimcheva S."/>
            <person name="Bowman J.L."/>
            <person name="Cognat V."/>
            <person name="Marechal-Drouard L."/>
            <person name="Ekker H."/>
            <person name="Hong S.F."/>
            <person name="Kohchi T."/>
            <person name="Lin S.S."/>
            <person name="Liu L.D."/>
            <person name="Nakamura Y."/>
            <person name="Valeeva L.R."/>
            <person name="Shakirov E.V."/>
            <person name="Shippen D.E."/>
            <person name="Wei W.L."/>
            <person name="Yagura M."/>
            <person name="Yamaoka S."/>
            <person name="Yamato K.T."/>
            <person name="Liu C."/>
            <person name="Berger F."/>
        </authorList>
    </citation>
    <scope>NUCLEOTIDE SEQUENCE [LARGE SCALE GENOMIC DNA]</scope>
    <source>
        <strain evidence="6">Tak-1</strain>
    </source>
</reference>
<dbReference type="SMART" id="SM00264">
    <property type="entry name" value="BAG"/>
    <property type="match status" value="1"/>
</dbReference>
<keyword evidence="5" id="KW-1185">Reference proteome</keyword>
<evidence type="ECO:0000259" key="2">
    <source>
        <dbReference type="PROSITE" id="PS51035"/>
    </source>
</evidence>
<dbReference type="Pfam" id="PF00612">
    <property type="entry name" value="IQ"/>
    <property type="match status" value="1"/>
</dbReference>
<evidence type="ECO:0000313" key="3">
    <source>
        <dbReference type="EMBL" id="BBN13423.1"/>
    </source>
</evidence>
<feature type="region of interest" description="Disordered" evidence="1">
    <location>
        <begin position="468"/>
        <end position="491"/>
    </location>
</feature>
<evidence type="ECO:0000313" key="4">
    <source>
        <dbReference type="EMBL" id="OAE31083.1"/>
    </source>
</evidence>
<dbReference type="Proteomes" id="UP000077202">
    <property type="component" value="Unassembled WGS sequence"/>
</dbReference>
<dbReference type="GO" id="GO:0006457">
    <property type="term" value="P:protein folding"/>
    <property type="evidence" value="ECO:0007669"/>
    <property type="project" value="TreeGrafter"/>
</dbReference>
<feature type="region of interest" description="Disordered" evidence="1">
    <location>
        <begin position="83"/>
        <end position="122"/>
    </location>
</feature>
<feature type="region of interest" description="Disordered" evidence="1">
    <location>
        <begin position="295"/>
        <end position="316"/>
    </location>
</feature>
<reference evidence="3" key="2">
    <citation type="journal article" date="2019" name="Curr. Biol.">
        <title>Chromatin organization in early land plants reveals an ancestral association between H3K27me3, transposons, and constitutive heterochromatin.</title>
        <authorList>
            <person name="Montgomery S.A."/>
            <person name="Tanizawa Y."/>
            <person name="Galik B."/>
            <person name="Wang N."/>
            <person name="Ito T."/>
            <person name="Mochizuki T."/>
            <person name="Akimcheva S."/>
            <person name="Bowman J."/>
            <person name="Cognat V."/>
            <person name="Drouard L."/>
            <person name="Ekker H."/>
            <person name="Houng S."/>
            <person name="Kohchi T."/>
            <person name="Lin S."/>
            <person name="Liu L.D."/>
            <person name="Nakamura Y."/>
            <person name="Valeeva L.R."/>
            <person name="Shakirov E.V."/>
            <person name="Shippen D.E."/>
            <person name="Wei W."/>
            <person name="Yagura M."/>
            <person name="Yamaoka S."/>
            <person name="Yamato K.T."/>
            <person name="Liu C."/>
            <person name="Berger F."/>
        </authorList>
    </citation>
    <scope>NUCLEOTIDE SEQUENCE [LARGE SCALE GENOMIC DNA]</scope>
    <source>
        <strain evidence="3">Tak-1</strain>
    </source>
</reference>
<dbReference type="GO" id="GO:0051087">
    <property type="term" value="F:protein-folding chaperone binding"/>
    <property type="evidence" value="ECO:0007669"/>
    <property type="project" value="InterPro"/>
</dbReference>
<dbReference type="PROSITE" id="PS51035">
    <property type="entry name" value="BAG"/>
    <property type="match status" value="1"/>
</dbReference>
<name>A0A176WEM3_MARPO</name>
<evidence type="ECO:0000313" key="5">
    <source>
        <dbReference type="Proteomes" id="UP000077202"/>
    </source>
</evidence>
<dbReference type="SUPFAM" id="SSF63491">
    <property type="entry name" value="BAG domain"/>
    <property type="match status" value="1"/>
</dbReference>
<accession>A0A176WEM3</accession>
<feature type="region of interest" description="Disordered" evidence="1">
    <location>
        <begin position="566"/>
        <end position="601"/>
    </location>
</feature>
<dbReference type="InterPro" id="IPR036533">
    <property type="entry name" value="BAG_dom_sf"/>
</dbReference>
<gene>
    <name evidence="4" type="ORF">AXG93_4031s1350</name>
    <name evidence="3" type="ORF">Mp_6g03330</name>
</gene>
<feature type="domain" description="BAG" evidence="2">
    <location>
        <begin position="222"/>
        <end position="263"/>
    </location>
</feature>
<dbReference type="PANTHER" id="PTHR33322">
    <property type="entry name" value="BAG DOMAIN CONTAINING PROTEIN, EXPRESSED"/>
    <property type="match status" value="1"/>
</dbReference>